<name>A0A2N1MTW8_9GLOM</name>
<dbReference type="InterPro" id="IPR007527">
    <property type="entry name" value="Znf_SWIM"/>
</dbReference>
<comment type="caution">
    <text evidence="3">The sequence shown here is derived from an EMBL/GenBank/DDBJ whole genome shotgun (WGS) entry which is preliminary data.</text>
</comment>
<dbReference type="AlphaFoldDB" id="A0A2N1MTW8"/>
<protein>
    <recommendedName>
        <fullName evidence="2">SWIM-type domain-containing protein</fullName>
    </recommendedName>
</protein>
<reference evidence="3 4" key="1">
    <citation type="submission" date="2016-04" db="EMBL/GenBank/DDBJ databases">
        <title>Genome analyses suggest a sexual origin of heterokaryosis in a supposedly ancient asexual fungus.</title>
        <authorList>
            <person name="Ropars J."/>
            <person name="Sedzielewska K."/>
            <person name="Noel J."/>
            <person name="Charron P."/>
            <person name="Farinelli L."/>
            <person name="Marton T."/>
            <person name="Kruger M."/>
            <person name="Pelin A."/>
            <person name="Brachmann A."/>
            <person name="Corradi N."/>
        </authorList>
    </citation>
    <scope>NUCLEOTIDE SEQUENCE [LARGE SCALE GENOMIC DNA]</scope>
    <source>
        <strain evidence="3 4">C2</strain>
    </source>
</reference>
<keyword evidence="1" id="KW-0863">Zinc-finger</keyword>
<evidence type="ECO:0000259" key="2">
    <source>
        <dbReference type="PROSITE" id="PS50966"/>
    </source>
</evidence>
<dbReference type="GO" id="GO:0008270">
    <property type="term" value="F:zinc ion binding"/>
    <property type="evidence" value="ECO:0007669"/>
    <property type="project" value="UniProtKB-KW"/>
</dbReference>
<dbReference type="VEuPathDB" id="FungiDB:FUN_023283"/>
<dbReference type="EMBL" id="LLXL01001333">
    <property type="protein sequence ID" value="PKK65058.1"/>
    <property type="molecule type" value="Genomic_DNA"/>
</dbReference>
<sequence>MEIYSIQKAQLDICLEYNAMLILMEEYEAFEKNDVQETDNLNIDDQVDFAQISLKSLIGKVNRTNIVEIWRITYLTHKQNSTSHFVILLHDESHICTCLIIFNHGLVCRHFFQIMIRSQKAKFSISLIKK</sequence>
<accession>A0A2N1MTW8</accession>
<keyword evidence="1" id="KW-0862">Zinc</keyword>
<feature type="domain" description="SWIM-type" evidence="2">
    <location>
        <begin position="85"/>
        <end position="119"/>
    </location>
</feature>
<evidence type="ECO:0000313" key="3">
    <source>
        <dbReference type="EMBL" id="PKK65058.1"/>
    </source>
</evidence>
<dbReference type="Proteomes" id="UP000233469">
    <property type="component" value="Unassembled WGS sequence"/>
</dbReference>
<reference evidence="3 4" key="2">
    <citation type="submission" date="2017-10" db="EMBL/GenBank/DDBJ databases">
        <title>Extensive intraspecific genome diversity in a model arbuscular mycorrhizal fungus.</title>
        <authorList>
            <person name="Chen E.C.H."/>
            <person name="Morin E."/>
            <person name="Baudet D."/>
            <person name="Noel J."/>
            <person name="Ndikumana S."/>
            <person name="Charron P."/>
            <person name="St-Onge C."/>
            <person name="Giorgi J."/>
            <person name="Grigoriev I.V."/>
            <person name="Roux C."/>
            <person name="Martin F.M."/>
            <person name="Corradi N."/>
        </authorList>
    </citation>
    <scope>NUCLEOTIDE SEQUENCE [LARGE SCALE GENOMIC DNA]</scope>
    <source>
        <strain evidence="3 4">C2</strain>
    </source>
</reference>
<gene>
    <name evidence="3" type="ORF">RhiirC2_786681</name>
</gene>
<evidence type="ECO:0000313" key="4">
    <source>
        <dbReference type="Proteomes" id="UP000233469"/>
    </source>
</evidence>
<keyword evidence="1" id="KW-0479">Metal-binding</keyword>
<organism evidence="3 4">
    <name type="scientific">Rhizophagus irregularis</name>
    <dbReference type="NCBI Taxonomy" id="588596"/>
    <lineage>
        <taxon>Eukaryota</taxon>
        <taxon>Fungi</taxon>
        <taxon>Fungi incertae sedis</taxon>
        <taxon>Mucoromycota</taxon>
        <taxon>Glomeromycotina</taxon>
        <taxon>Glomeromycetes</taxon>
        <taxon>Glomerales</taxon>
        <taxon>Glomeraceae</taxon>
        <taxon>Rhizophagus</taxon>
    </lineage>
</organism>
<dbReference type="PROSITE" id="PS50966">
    <property type="entry name" value="ZF_SWIM"/>
    <property type="match status" value="1"/>
</dbReference>
<proteinExistence type="predicted"/>
<evidence type="ECO:0000256" key="1">
    <source>
        <dbReference type="PROSITE-ProRule" id="PRU00325"/>
    </source>
</evidence>